<sequence length="413" mass="45863">MGFLILLTGVFGLFTPQTDTTFTDTLHVFNAVDSVYSSKAITVSYDQSQPLLSTGHFIPEDRTEKILPSISDVPEEDNLFFSAFTSIAAGEEKMYPLSAVVKLFQVRNDTATSSCSGIMVSPRHVLTAGHCVYRNNELRSPLYAFAGYHQNGIENTVLLSRATTYYTTYDVRKQSWSQNDIALLELDYNIGDQSGWMGLGYFSKSDWMQNQLTYTYGYPATTHPVDTTLVYDGEAMIEGHGFGRLDSNRPEKILLSTVGTPGQSGSSLFVKDAEHGYFSLGTFSFTSHGINLSAFQKITAFNYLAFSHVIENADPVSIAEEIELARDFRLHQNYPNPFNPTTVIPFELKKAGEVSLSVYTITGQKVATLLSNERFTAGYHTTPFNAENIGSGMYLYVLQGDGFRATEKMILLK</sequence>
<dbReference type="Proteomes" id="UP000317557">
    <property type="component" value="Unassembled WGS sequence"/>
</dbReference>
<accession>A0A521BFE5</accession>
<feature type="domain" description="Peptidase S1" evidence="2">
    <location>
        <begin position="87"/>
        <end position="312"/>
    </location>
</feature>
<reference evidence="3 4" key="1">
    <citation type="submission" date="2017-05" db="EMBL/GenBank/DDBJ databases">
        <authorList>
            <person name="Varghese N."/>
            <person name="Submissions S."/>
        </authorList>
    </citation>
    <scope>NUCLEOTIDE SEQUENCE [LARGE SCALE GENOMIC DNA]</scope>
    <source>
        <strain evidence="3 4">DSM 21985</strain>
    </source>
</reference>
<dbReference type="SUPFAM" id="SSF50494">
    <property type="entry name" value="Trypsin-like serine proteases"/>
    <property type="match status" value="1"/>
</dbReference>
<dbReference type="InterPro" id="IPR050966">
    <property type="entry name" value="Glutamyl_endopeptidase"/>
</dbReference>
<dbReference type="InterPro" id="IPR009003">
    <property type="entry name" value="Peptidase_S1_PA"/>
</dbReference>
<dbReference type="OrthoDB" id="1855925at2"/>
<dbReference type="PANTHER" id="PTHR15462">
    <property type="entry name" value="SERINE PROTEASE"/>
    <property type="match status" value="1"/>
</dbReference>
<keyword evidence="1" id="KW-0732">Signal</keyword>
<dbReference type="Pfam" id="PF18962">
    <property type="entry name" value="Por_Secre_tail"/>
    <property type="match status" value="1"/>
</dbReference>
<gene>
    <name evidence="3" type="ORF">SAMN06265219_102239</name>
</gene>
<dbReference type="Gene3D" id="2.40.10.10">
    <property type="entry name" value="Trypsin-like serine proteases"/>
    <property type="match status" value="2"/>
</dbReference>
<dbReference type="GO" id="GO:0004252">
    <property type="term" value="F:serine-type endopeptidase activity"/>
    <property type="evidence" value="ECO:0007669"/>
    <property type="project" value="InterPro"/>
</dbReference>
<dbReference type="PROSITE" id="PS50240">
    <property type="entry name" value="TRYPSIN_DOM"/>
    <property type="match status" value="1"/>
</dbReference>
<dbReference type="InterPro" id="IPR018114">
    <property type="entry name" value="TRYPSIN_HIS"/>
</dbReference>
<name>A0A521BFE5_9BACT</name>
<dbReference type="AlphaFoldDB" id="A0A521BFE5"/>
<protein>
    <submittedName>
        <fullName evidence="3">Por secretion system C-terminal sorting domain-containing protein</fullName>
    </submittedName>
</protein>
<dbReference type="NCBIfam" id="TIGR04183">
    <property type="entry name" value="Por_Secre_tail"/>
    <property type="match status" value="1"/>
</dbReference>
<evidence type="ECO:0000259" key="2">
    <source>
        <dbReference type="PROSITE" id="PS50240"/>
    </source>
</evidence>
<dbReference type="InterPro" id="IPR001254">
    <property type="entry name" value="Trypsin_dom"/>
</dbReference>
<organism evidence="3 4">
    <name type="scientific">Gracilimonas mengyeensis</name>
    <dbReference type="NCBI Taxonomy" id="1302730"/>
    <lineage>
        <taxon>Bacteria</taxon>
        <taxon>Pseudomonadati</taxon>
        <taxon>Balneolota</taxon>
        <taxon>Balneolia</taxon>
        <taxon>Balneolales</taxon>
        <taxon>Balneolaceae</taxon>
        <taxon>Gracilimonas</taxon>
    </lineage>
</organism>
<dbReference type="GO" id="GO:0006508">
    <property type="term" value="P:proteolysis"/>
    <property type="evidence" value="ECO:0007669"/>
    <property type="project" value="InterPro"/>
</dbReference>
<evidence type="ECO:0000313" key="4">
    <source>
        <dbReference type="Proteomes" id="UP000317557"/>
    </source>
</evidence>
<dbReference type="PANTHER" id="PTHR15462:SF8">
    <property type="entry name" value="SERINE PROTEASE"/>
    <property type="match status" value="1"/>
</dbReference>
<dbReference type="EMBL" id="FXTP01000002">
    <property type="protein sequence ID" value="SMO45828.1"/>
    <property type="molecule type" value="Genomic_DNA"/>
</dbReference>
<dbReference type="InterPro" id="IPR043504">
    <property type="entry name" value="Peptidase_S1_PA_chymotrypsin"/>
</dbReference>
<dbReference type="PROSITE" id="PS00134">
    <property type="entry name" value="TRYPSIN_HIS"/>
    <property type="match status" value="1"/>
</dbReference>
<dbReference type="RefSeq" id="WP_142453246.1">
    <property type="nucleotide sequence ID" value="NZ_FXTP01000002.1"/>
</dbReference>
<dbReference type="InterPro" id="IPR026444">
    <property type="entry name" value="Secre_tail"/>
</dbReference>
<evidence type="ECO:0000313" key="3">
    <source>
        <dbReference type="EMBL" id="SMO45828.1"/>
    </source>
</evidence>
<keyword evidence="4" id="KW-1185">Reference proteome</keyword>
<proteinExistence type="predicted"/>
<dbReference type="Pfam" id="PF00089">
    <property type="entry name" value="Trypsin"/>
    <property type="match status" value="1"/>
</dbReference>
<evidence type="ECO:0000256" key="1">
    <source>
        <dbReference type="ARBA" id="ARBA00022729"/>
    </source>
</evidence>